<name>A0ABP5C7R6_9MICO</name>
<evidence type="ECO:0000313" key="14">
    <source>
        <dbReference type="EMBL" id="GAA1959384.1"/>
    </source>
</evidence>
<dbReference type="InterPro" id="IPR015500">
    <property type="entry name" value="Peptidase_S8_subtilisin-rel"/>
</dbReference>
<dbReference type="InterPro" id="IPR023828">
    <property type="entry name" value="Peptidase_S8_Ser-AS"/>
</dbReference>
<dbReference type="InterPro" id="IPR036852">
    <property type="entry name" value="Peptidase_S8/S53_dom_sf"/>
</dbReference>
<comment type="similarity">
    <text evidence="1 8 9">Belongs to the peptidase S8 family.</text>
</comment>
<dbReference type="PRINTS" id="PR00723">
    <property type="entry name" value="SUBTILISIN"/>
</dbReference>
<feature type="region of interest" description="Disordered" evidence="10">
    <location>
        <begin position="35"/>
        <end position="54"/>
    </location>
</feature>
<dbReference type="Proteomes" id="UP001499933">
    <property type="component" value="Unassembled WGS sequence"/>
</dbReference>
<evidence type="ECO:0000259" key="12">
    <source>
        <dbReference type="Pfam" id="PF00082"/>
    </source>
</evidence>
<keyword evidence="2" id="KW-0134">Cell wall</keyword>
<feature type="region of interest" description="Disordered" evidence="10">
    <location>
        <begin position="409"/>
        <end position="441"/>
    </location>
</feature>
<keyword evidence="4 8" id="KW-0645">Protease</keyword>
<dbReference type="PANTHER" id="PTHR43806">
    <property type="entry name" value="PEPTIDASE S8"/>
    <property type="match status" value="1"/>
</dbReference>
<feature type="active site" description="Charge relay system" evidence="8">
    <location>
        <position position="277"/>
    </location>
</feature>
<gene>
    <name evidence="14" type="ORF">GCM10009776_22370</name>
</gene>
<sequence length="1293" mass="134317">MSRPTSSGRRLRSIVAATSGLAIGLAAVGATALPAAAAPPSPSPREAAAAGSSHTVTLITGDRVKVTDIAGGKHTVEVTTAQPGAGVKMYEAAGDLHVVPDGATPYVAAGLLDPDLFNVSLLIEYGYDDASVAATPIIVEQDAAGPRTFSAPLPGLDVQAELLSIDAAAATIDHTDTAAAWQALTAPTARSLSAGPSLAGGIAAIHLDGKVKATLDSSVPYIDAPEAWAEGYTGAGVTVAVLDTGIDDTHPDLQGHIASDSKSFVPGEDVYTDIHGHGTHVASTVAGTGAASGGKNRGVADGATLLIGKVLGGADGTGQDSWIIEGMEWAGRHAPIVSMSLGSFGASDGKDIMSEALDKISAETGALFVVAAGNSGAPETVGSPGAAEQALTVGSVDDPSGALSYFSSQGPLSRSGAMKPDLTGPGNNVTAARSADSPGDGSYVTMSGTSMATPHVAGAAAIVKQKHPEYTAAQLRAALVSTTTDVGYTPYQGGTGVVNVAAAIDAPVIASGSGDFGMLMWGEEPTPVVRRIDFTNRSDAEVTVALDASLKDTTPSGGDGGPGPLSVDAAFNALTMDADSLTIPAGETRSLTMTVDPAKVPAGTQLSGVLVGSFDGKPVTRTALGTIAEAERYDLHITSTDFAGEQTLTYAWLWNADEQIVDPVAVEGETTLRLMKGNYSVMSYMELDRTPDTKAEVLVGDPHITLDKDSSVALDARTAQQVTLDLGKRGLDEAFRRMDFTADGLRGSAIMPVWTDEMWAQPMKPTDADVDFTTRWRVMKPMLTVAAGRKQLDTIIQAGSTFLDGKLSGRAVNAGKGSVADVQAAKVAGKIAVVTRSEEVSASRAVANAATAGAKMVILANNEDAEFSSWVGSEDFESSVAIPVAGISGVEGRALLGELAKKPVTVDAVGVRYSDVIYDIARFSDGQIPADLHYAPKKLARIDTTYYGKKEEMGEFRADFAPKVGYSGGYPMRALRGMTRAEWVNTDQVQWNQDVMILDDWWEMRDTLRTYKPGQHIETGYYGGIVRPYVATGYWVPYRTSAFAQVNIPGWGDGIDSAHTGSFDTYAENAPVQQLTDVWIDGVQHAASKYQGANVSDIPDGTHNWHVVSAATHDGSHIPSSTKTVSEWNFTATGAVDDYEFHLLPMIQAYYDVEIGKDGRVGADRRKGSSVTLGLELGHVAGADDSGRITGATLEARTAGGKWTKISLRSAWTDAPKGAVAGDGGTFVKSRAYVSAFTGQVPVSDKGGWVDLRVTAKDAAGNTFSQEITKAFEATPVKGHDGGHGPVHGHDVG</sequence>
<dbReference type="Gene3D" id="3.40.50.200">
    <property type="entry name" value="Peptidase S8/S53 domain"/>
    <property type="match status" value="1"/>
</dbReference>
<dbReference type="Pfam" id="PF00082">
    <property type="entry name" value="Peptidase_S8"/>
    <property type="match status" value="1"/>
</dbReference>
<evidence type="ECO:0000256" key="2">
    <source>
        <dbReference type="ARBA" id="ARBA00022512"/>
    </source>
</evidence>
<feature type="active site" description="Charge relay system" evidence="8">
    <location>
        <position position="243"/>
    </location>
</feature>
<feature type="domain" description="PA" evidence="13">
    <location>
        <begin position="812"/>
        <end position="895"/>
    </location>
</feature>
<protein>
    <submittedName>
        <fullName evidence="14">S8 family serine peptidase</fullName>
    </submittedName>
</protein>
<evidence type="ECO:0000256" key="8">
    <source>
        <dbReference type="PROSITE-ProRule" id="PRU01240"/>
    </source>
</evidence>
<evidence type="ECO:0000256" key="1">
    <source>
        <dbReference type="ARBA" id="ARBA00011073"/>
    </source>
</evidence>
<evidence type="ECO:0000256" key="6">
    <source>
        <dbReference type="ARBA" id="ARBA00022801"/>
    </source>
</evidence>
<dbReference type="RefSeq" id="WP_344094585.1">
    <property type="nucleotide sequence ID" value="NZ_BAAAOG010000003.1"/>
</dbReference>
<comment type="caution">
    <text evidence="14">The sequence shown here is derived from an EMBL/GenBank/DDBJ whole genome shotgun (WGS) entry which is preliminary data.</text>
</comment>
<dbReference type="InterPro" id="IPR003137">
    <property type="entry name" value="PA_domain"/>
</dbReference>
<evidence type="ECO:0000256" key="4">
    <source>
        <dbReference type="ARBA" id="ARBA00022670"/>
    </source>
</evidence>
<dbReference type="EMBL" id="BAAAOG010000003">
    <property type="protein sequence ID" value="GAA1959384.1"/>
    <property type="molecule type" value="Genomic_DNA"/>
</dbReference>
<evidence type="ECO:0000259" key="13">
    <source>
        <dbReference type="Pfam" id="PF02225"/>
    </source>
</evidence>
<dbReference type="PROSITE" id="PS00136">
    <property type="entry name" value="SUBTILASE_ASP"/>
    <property type="match status" value="1"/>
</dbReference>
<evidence type="ECO:0000256" key="7">
    <source>
        <dbReference type="ARBA" id="ARBA00022825"/>
    </source>
</evidence>
<dbReference type="SUPFAM" id="SSF52743">
    <property type="entry name" value="Subtilisin-like"/>
    <property type="match status" value="1"/>
</dbReference>
<feature type="compositionally biased region" description="Low complexity" evidence="10">
    <location>
        <begin position="44"/>
        <end position="53"/>
    </location>
</feature>
<dbReference type="PROSITE" id="PS00137">
    <property type="entry name" value="SUBTILASE_HIS"/>
    <property type="match status" value="1"/>
</dbReference>
<keyword evidence="6 8" id="KW-0378">Hydrolase</keyword>
<accession>A0ABP5C7R6</accession>
<dbReference type="InterPro" id="IPR006311">
    <property type="entry name" value="TAT_signal"/>
</dbReference>
<dbReference type="InterPro" id="IPR000209">
    <property type="entry name" value="Peptidase_S8/S53_dom"/>
</dbReference>
<keyword evidence="15" id="KW-1185">Reference proteome</keyword>
<keyword evidence="7 8" id="KW-0720">Serine protease</keyword>
<dbReference type="InterPro" id="IPR022398">
    <property type="entry name" value="Peptidase_S8_His-AS"/>
</dbReference>
<evidence type="ECO:0000313" key="15">
    <source>
        <dbReference type="Proteomes" id="UP001499933"/>
    </source>
</evidence>
<reference evidence="15" key="1">
    <citation type="journal article" date="2019" name="Int. J. Syst. Evol. Microbiol.">
        <title>The Global Catalogue of Microorganisms (GCM) 10K type strain sequencing project: providing services to taxonomists for standard genome sequencing and annotation.</title>
        <authorList>
            <consortium name="The Broad Institute Genomics Platform"/>
            <consortium name="The Broad Institute Genome Sequencing Center for Infectious Disease"/>
            <person name="Wu L."/>
            <person name="Ma J."/>
        </authorList>
    </citation>
    <scope>NUCLEOTIDE SEQUENCE [LARGE SCALE GENOMIC DNA]</scope>
    <source>
        <strain evidence="15">JCM 14901</strain>
    </source>
</reference>
<organism evidence="14 15">
    <name type="scientific">Microbacterium deminutum</name>
    <dbReference type="NCBI Taxonomy" id="344164"/>
    <lineage>
        <taxon>Bacteria</taxon>
        <taxon>Bacillati</taxon>
        <taxon>Actinomycetota</taxon>
        <taxon>Actinomycetes</taxon>
        <taxon>Micrococcales</taxon>
        <taxon>Microbacteriaceae</taxon>
        <taxon>Microbacterium</taxon>
    </lineage>
</organism>
<dbReference type="PROSITE" id="PS51892">
    <property type="entry name" value="SUBTILASE"/>
    <property type="match status" value="1"/>
</dbReference>
<dbReference type="InterPro" id="IPR046450">
    <property type="entry name" value="PA_dom_sf"/>
</dbReference>
<feature type="signal peptide" evidence="11">
    <location>
        <begin position="1"/>
        <end position="37"/>
    </location>
</feature>
<feature type="active site" description="Charge relay system" evidence="8">
    <location>
        <position position="450"/>
    </location>
</feature>
<dbReference type="InterPro" id="IPR023827">
    <property type="entry name" value="Peptidase_S8_Asp-AS"/>
</dbReference>
<dbReference type="SUPFAM" id="SSF52025">
    <property type="entry name" value="PA domain"/>
    <property type="match status" value="1"/>
</dbReference>
<dbReference type="InterPro" id="IPR050131">
    <property type="entry name" value="Peptidase_S8_subtilisin-like"/>
</dbReference>
<evidence type="ECO:0000256" key="5">
    <source>
        <dbReference type="ARBA" id="ARBA00022729"/>
    </source>
</evidence>
<evidence type="ECO:0000256" key="11">
    <source>
        <dbReference type="SAM" id="SignalP"/>
    </source>
</evidence>
<keyword evidence="5 11" id="KW-0732">Signal</keyword>
<evidence type="ECO:0000256" key="9">
    <source>
        <dbReference type="RuleBase" id="RU003355"/>
    </source>
</evidence>
<feature type="domain" description="Peptidase S8/S53" evidence="12">
    <location>
        <begin position="234"/>
        <end position="488"/>
    </location>
</feature>
<feature type="chain" id="PRO_5047123611" evidence="11">
    <location>
        <begin position="38"/>
        <end position="1293"/>
    </location>
</feature>
<keyword evidence="3" id="KW-0964">Secreted</keyword>
<dbReference type="Pfam" id="PF02225">
    <property type="entry name" value="PA"/>
    <property type="match status" value="1"/>
</dbReference>
<dbReference type="PROSITE" id="PS51318">
    <property type="entry name" value="TAT"/>
    <property type="match status" value="1"/>
</dbReference>
<dbReference type="Gene3D" id="3.50.30.30">
    <property type="match status" value="1"/>
</dbReference>
<dbReference type="PANTHER" id="PTHR43806:SF11">
    <property type="entry name" value="CEREVISIN-RELATED"/>
    <property type="match status" value="1"/>
</dbReference>
<evidence type="ECO:0000256" key="10">
    <source>
        <dbReference type="SAM" id="MobiDB-lite"/>
    </source>
</evidence>
<proteinExistence type="inferred from homology"/>
<dbReference type="PROSITE" id="PS00138">
    <property type="entry name" value="SUBTILASE_SER"/>
    <property type="match status" value="1"/>
</dbReference>
<evidence type="ECO:0000256" key="3">
    <source>
        <dbReference type="ARBA" id="ARBA00022525"/>
    </source>
</evidence>